<evidence type="ECO:0000313" key="3">
    <source>
        <dbReference type="Proteomes" id="UP001329825"/>
    </source>
</evidence>
<dbReference type="EMBL" id="CP141883">
    <property type="protein sequence ID" value="WRT65914.1"/>
    <property type="molecule type" value="Genomic_DNA"/>
</dbReference>
<feature type="compositionally biased region" description="Basic and acidic residues" evidence="1">
    <location>
        <begin position="122"/>
        <end position="136"/>
    </location>
</feature>
<dbReference type="GeneID" id="87954996"/>
<proteinExistence type="predicted"/>
<protein>
    <submittedName>
        <fullName evidence="2">Uncharacterized protein</fullName>
    </submittedName>
</protein>
<feature type="compositionally biased region" description="Acidic residues" evidence="1">
    <location>
        <begin position="162"/>
        <end position="174"/>
    </location>
</feature>
<feature type="compositionally biased region" description="Basic and acidic residues" evidence="1">
    <location>
        <begin position="369"/>
        <end position="388"/>
    </location>
</feature>
<organism evidence="2 3">
    <name type="scientific">Kwoniella shivajii</name>
    <dbReference type="NCBI Taxonomy" id="564305"/>
    <lineage>
        <taxon>Eukaryota</taxon>
        <taxon>Fungi</taxon>
        <taxon>Dikarya</taxon>
        <taxon>Basidiomycota</taxon>
        <taxon>Agaricomycotina</taxon>
        <taxon>Tremellomycetes</taxon>
        <taxon>Tremellales</taxon>
        <taxon>Cryptococcaceae</taxon>
        <taxon>Kwoniella</taxon>
    </lineage>
</organism>
<feature type="compositionally biased region" description="Low complexity" evidence="1">
    <location>
        <begin position="287"/>
        <end position="297"/>
    </location>
</feature>
<reference evidence="2 3" key="1">
    <citation type="submission" date="2024-01" db="EMBL/GenBank/DDBJ databases">
        <title>Comparative genomics of Cryptococcus and Kwoniella reveals pathogenesis evolution and contrasting modes of karyotype evolution via chromosome fusion or intercentromeric recombination.</title>
        <authorList>
            <person name="Coelho M.A."/>
            <person name="David-Palma M."/>
            <person name="Shea T."/>
            <person name="Bowers K."/>
            <person name="McGinley-Smith S."/>
            <person name="Mohammad A.W."/>
            <person name="Gnirke A."/>
            <person name="Yurkov A.M."/>
            <person name="Nowrousian M."/>
            <person name="Sun S."/>
            <person name="Cuomo C.A."/>
            <person name="Heitman J."/>
        </authorList>
    </citation>
    <scope>NUCLEOTIDE SEQUENCE [LARGE SCALE GENOMIC DNA]</scope>
    <source>
        <strain evidence="2">CBS 11374</strain>
    </source>
</reference>
<feature type="compositionally biased region" description="Acidic residues" evidence="1">
    <location>
        <begin position="575"/>
        <end position="602"/>
    </location>
</feature>
<feature type="compositionally biased region" description="Low complexity" evidence="1">
    <location>
        <begin position="77"/>
        <end position="87"/>
    </location>
</feature>
<keyword evidence="3" id="KW-1185">Reference proteome</keyword>
<gene>
    <name evidence="2" type="ORF">IL334_002865</name>
</gene>
<accession>A0ABZ1CXM6</accession>
<dbReference type="RefSeq" id="XP_062790654.1">
    <property type="nucleotide sequence ID" value="XM_062934603.1"/>
</dbReference>
<feature type="compositionally biased region" description="Polar residues" evidence="1">
    <location>
        <begin position="224"/>
        <end position="236"/>
    </location>
</feature>
<feature type="region of interest" description="Disordered" evidence="1">
    <location>
        <begin position="1"/>
        <end position="24"/>
    </location>
</feature>
<feature type="compositionally biased region" description="Polar residues" evidence="1">
    <location>
        <begin position="108"/>
        <end position="119"/>
    </location>
</feature>
<feature type="compositionally biased region" description="Polar residues" evidence="1">
    <location>
        <begin position="397"/>
        <end position="408"/>
    </location>
</feature>
<evidence type="ECO:0000313" key="2">
    <source>
        <dbReference type="EMBL" id="WRT65914.1"/>
    </source>
</evidence>
<feature type="compositionally biased region" description="Basic and acidic residues" evidence="1">
    <location>
        <begin position="313"/>
        <end position="329"/>
    </location>
</feature>
<sequence length="620" mass="67255">MSFSTSPVPPSLLIPSNPAFSSAENAPKGGILINVYRAAEPSPSILSTITNRPFFDPSTSTSDPSPIEEDNSPLPSPSLGLGSNNNPKSLKIRFAPLPDPRRPRSLSTGRNIAWTSQVGENGEEKRQLSLKDHNADDYAVDDDEDDIMQSTHDEYTNRGREEDENDEDENENENESGKSRRWSKSMGLGSSWKGTKKLLTGKNPMTKDKEDISTYGQGAPLKKSVSTGGFTGSSPFRWTLETERKHTMQGSSPPTVTSLLSSHRTSTPSTPIPTSPGHRRNSSLEPSPYSRSTGSSSATPIRMMNGRVYGSRRASEAAERDKQIREKNEPAFVEWGQGAGAARSVEQGSKGGFLGDMDDGGGMAWVKRRREERERKEREEREKREREGITAPAQAENRITTSEDNSPTEGKETGVEGAGLSPSQSSMSSSGLESNSNSPTSHLGGNSNLKTPAIAISDLPPTPIIQVSDHENVLSPKPSQPNVFSTSDDLGPKGERTTPPPLGGSIHPSGLGNTLPSHLPKNVNATGLGEERQEGDHVVQAMRIPSDAIKKQQQKNKSKHNPDPFGQESPTNENQSDEDDRDEDDDDDEDDGDFEDDDDEEMDVRATSSAAGVEVMSRHK</sequence>
<feature type="compositionally biased region" description="Low complexity" evidence="1">
    <location>
        <begin position="53"/>
        <end position="65"/>
    </location>
</feature>
<feature type="region of interest" description="Disordered" evidence="1">
    <location>
        <begin position="46"/>
        <end position="620"/>
    </location>
</feature>
<evidence type="ECO:0000256" key="1">
    <source>
        <dbReference type="SAM" id="MobiDB-lite"/>
    </source>
</evidence>
<feature type="compositionally biased region" description="Low complexity" evidence="1">
    <location>
        <begin position="251"/>
        <end position="269"/>
    </location>
</feature>
<feature type="compositionally biased region" description="Acidic residues" evidence="1">
    <location>
        <begin position="138"/>
        <end position="147"/>
    </location>
</feature>
<feature type="compositionally biased region" description="Basic and acidic residues" evidence="1">
    <location>
        <begin position="151"/>
        <end position="161"/>
    </location>
</feature>
<feature type="compositionally biased region" description="Low complexity" evidence="1">
    <location>
        <begin position="419"/>
        <end position="441"/>
    </location>
</feature>
<name>A0ABZ1CXM6_9TREE</name>
<dbReference type="Proteomes" id="UP001329825">
    <property type="component" value="Chromosome 3"/>
</dbReference>